<proteinExistence type="predicted"/>
<accession>A0A8T0GHX3</accession>
<gene>
    <name evidence="1" type="ORF">KC19_11G123900</name>
</gene>
<name>A0A8T0GHX3_CERPU</name>
<organism evidence="1 2">
    <name type="scientific">Ceratodon purpureus</name>
    <name type="common">Fire moss</name>
    <name type="synonym">Dicranum purpureum</name>
    <dbReference type="NCBI Taxonomy" id="3225"/>
    <lineage>
        <taxon>Eukaryota</taxon>
        <taxon>Viridiplantae</taxon>
        <taxon>Streptophyta</taxon>
        <taxon>Embryophyta</taxon>
        <taxon>Bryophyta</taxon>
        <taxon>Bryophytina</taxon>
        <taxon>Bryopsida</taxon>
        <taxon>Dicranidae</taxon>
        <taxon>Pseudoditrichales</taxon>
        <taxon>Ditrichaceae</taxon>
        <taxon>Ceratodon</taxon>
    </lineage>
</organism>
<sequence>MDDLKMRMDAKVNIVEAKVDRVEAKAKVEKYGGFSVEGLKYPMDHHKPMLLDSIKIPQEDDINARNRIIISQIALVRFLRFNKCYMPDACIFKYLNRGS</sequence>
<evidence type="ECO:0000313" key="1">
    <source>
        <dbReference type="EMBL" id="KAG0557368.1"/>
    </source>
</evidence>
<keyword evidence="2" id="KW-1185">Reference proteome</keyword>
<evidence type="ECO:0000313" key="2">
    <source>
        <dbReference type="Proteomes" id="UP000822688"/>
    </source>
</evidence>
<dbReference type="EMBL" id="CM026432">
    <property type="protein sequence ID" value="KAG0557368.1"/>
    <property type="molecule type" value="Genomic_DNA"/>
</dbReference>
<comment type="caution">
    <text evidence="1">The sequence shown here is derived from an EMBL/GenBank/DDBJ whole genome shotgun (WGS) entry which is preliminary data.</text>
</comment>
<dbReference type="AlphaFoldDB" id="A0A8T0GHX3"/>
<reference evidence="1 2" key="1">
    <citation type="submission" date="2020-06" db="EMBL/GenBank/DDBJ databases">
        <title>WGS assembly of Ceratodon purpureus strain R40.</title>
        <authorList>
            <person name="Carey S.B."/>
            <person name="Jenkins J."/>
            <person name="Shu S."/>
            <person name="Lovell J.T."/>
            <person name="Sreedasyam A."/>
            <person name="Maumus F."/>
            <person name="Tiley G.P."/>
            <person name="Fernandez-Pozo N."/>
            <person name="Barry K."/>
            <person name="Chen C."/>
            <person name="Wang M."/>
            <person name="Lipzen A."/>
            <person name="Daum C."/>
            <person name="Saski C.A."/>
            <person name="Payton A.C."/>
            <person name="Mcbreen J.C."/>
            <person name="Conrad R.E."/>
            <person name="Kollar L.M."/>
            <person name="Olsson S."/>
            <person name="Huttunen S."/>
            <person name="Landis J.B."/>
            <person name="Wickett N.J."/>
            <person name="Johnson M.G."/>
            <person name="Rensing S.A."/>
            <person name="Grimwood J."/>
            <person name="Schmutz J."/>
            <person name="Mcdaniel S.F."/>
        </authorList>
    </citation>
    <scope>NUCLEOTIDE SEQUENCE [LARGE SCALE GENOMIC DNA]</scope>
    <source>
        <strain evidence="1 2">R40</strain>
    </source>
</reference>
<dbReference type="Proteomes" id="UP000822688">
    <property type="component" value="Chromosome 11"/>
</dbReference>
<protein>
    <submittedName>
        <fullName evidence="1">Uncharacterized protein</fullName>
    </submittedName>
</protein>